<dbReference type="AlphaFoldDB" id="A0A194UNJ9"/>
<dbReference type="EMBL" id="KN714668">
    <property type="protein sequence ID" value="KUI53239.1"/>
    <property type="molecule type" value="Genomic_DNA"/>
</dbReference>
<keyword evidence="3" id="KW-1185">Reference proteome</keyword>
<evidence type="ECO:0000313" key="2">
    <source>
        <dbReference type="EMBL" id="KUI53239.1"/>
    </source>
</evidence>
<organism evidence="2 3">
    <name type="scientific">Cytospora mali</name>
    <name type="common">Apple Valsa canker fungus</name>
    <name type="synonym">Valsa mali</name>
    <dbReference type="NCBI Taxonomy" id="578113"/>
    <lineage>
        <taxon>Eukaryota</taxon>
        <taxon>Fungi</taxon>
        <taxon>Dikarya</taxon>
        <taxon>Ascomycota</taxon>
        <taxon>Pezizomycotina</taxon>
        <taxon>Sordariomycetes</taxon>
        <taxon>Sordariomycetidae</taxon>
        <taxon>Diaporthales</taxon>
        <taxon>Cytosporaceae</taxon>
        <taxon>Cytospora</taxon>
    </lineage>
</organism>
<gene>
    <name evidence="2" type="ORF">VP1G_00638</name>
</gene>
<sequence>MAASSPQSWFSATKVQLSTADTPGYTHVQGLTSESAEVTSNLLTANHDLYHTRWKQTFHNHTVHHLLALWALGASPDEIKDMWEYNKPYQSSIAQATVPQDPQLKDPKVFDDCLGKNEHYSDFLRFFEGEIAEHGVPSVLREYLLKGDERADDIFGRMYTDLVHPIIHLGCGIEFHQPSLVAEALAGACVHENWPKHFLLAAEENVRTNDGLKSTTLLDMLDQLRSDPVISAGVKSTDPFNKIPDGLLKRITPEQWAPYLGQFQVKPTDEDLQAKMTEMMQTCAYMMGAAQKPGKRVAMDFVLLHAVTLMVFYPAILAQDWLTNEDKARLLEAKARVDAVMYAGCGCPPLYPERILEYQPRHPQHGWPELFHRSIVYRDEGHAAKLIRALFSLESLGETRPGFPIAKSDFITIAHMSMDSIEVAFEPGGNKITEDMAKGVLERVGFGGDMVVDNMTRWVFYGGLDNAWDFVPEVGAPAS</sequence>
<name>A0A194UNJ9_CYTMA</name>
<evidence type="ECO:0000313" key="3">
    <source>
        <dbReference type="Proteomes" id="UP000078576"/>
    </source>
</evidence>
<protein>
    <submittedName>
        <fullName evidence="2">Oxidoreductase AflY</fullName>
    </submittedName>
</protein>
<dbReference type="GO" id="GO:0016491">
    <property type="term" value="F:oxidoreductase activity"/>
    <property type="evidence" value="ECO:0007669"/>
    <property type="project" value="UniProtKB-KW"/>
</dbReference>
<keyword evidence="1" id="KW-0560">Oxidoreductase</keyword>
<dbReference type="PANTHER" id="PTHR35870">
    <property type="entry name" value="PROTEIN, PUTATIVE (AFU_ORTHOLOGUE AFUA_5G03330)-RELATED"/>
    <property type="match status" value="1"/>
</dbReference>
<reference evidence="3" key="1">
    <citation type="submission" date="2014-12" db="EMBL/GenBank/DDBJ databases">
        <title>Genome Sequence of Valsa Canker Pathogens Uncovers a Specific Adaption of Colonization on Woody Bark.</title>
        <authorList>
            <person name="Yin Z."/>
            <person name="Liu H."/>
            <person name="Gao X."/>
            <person name="Li Z."/>
            <person name="Song N."/>
            <person name="Ke X."/>
            <person name="Dai Q."/>
            <person name="Wu Y."/>
            <person name="Sun Y."/>
            <person name="Xu J.-R."/>
            <person name="Kang Z.K."/>
            <person name="Wang L."/>
            <person name="Huang L."/>
        </authorList>
    </citation>
    <scope>NUCLEOTIDE SEQUENCE [LARGE SCALE GENOMIC DNA]</scope>
    <source>
        <strain evidence="3">SXYL134</strain>
    </source>
</reference>
<dbReference type="InterPro" id="IPR025337">
    <property type="entry name" value="Questin_oxidase-like"/>
</dbReference>
<dbReference type="PANTHER" id="PTHR35870:SF1">
    <property type="entry name" value="PROTEIN, PUTATIVE (AFU_ORTHOLOGUE AFUA_5G03330)-RELATED"/>
    <property type="match status" value="1"/>
</dbReference>
<dbReference type="OrthoDB" id="10004862at2759"/>
<dbReference type="Proteomes" id="UP000078576">
    <property type="component" value="Unassembled WGS sequence"/>
</dbReference>
<accession>A0A194UNJ9</accession>
<proteinExistence type="predicted"/>
<evidence type="ECO:0000256" key="1">
    <source>
        <dbReference type="ARBA" id="ARBA00023002"/>
    </source>
</evidence>
<dbReference type="Pfam" id="PF14027">
    <property type="entry name" value="Questin_oxidase"/>
    <property type="match status" value="1"/>
</dbReference>
<dbReference type="STRING" id="694573.A0A194UNJ9"/>